<keyword evidence="2" id="KW-1133">Transmembrane helix</keyword>
<feature type="region of interest" description="Disordered" evidence="1">
    <location>
        <begin position="172"/>
        <end position="274"/>
    </location>
</feature>
<keyword evidence="2" id="KW-0472">Membrane</keyword>
<protein>
    <submittedName>
        <fullName evidence="3">Uncharacterized protein</fullName>
    </submittedName>
</protein>
<feature type="region of interest" description="Disordered" evidence="1">
    <location>
        <begin position="473"/>
        <end position="492"/>
    </location>
</feature>
<proteinExistence type="predicted"/>
<keyword evidence="4" id="KW-1185">Reference proteome</keyword>
<feature type="compositionally biased region" description="Polar residues" evidence="1">
    <location>
        <begin position="702"/>
        <end position="718"/>
    </location>
</feature>
<feature type="region of interest" description="Disordered" evidence="1">
    <location>
        <begin position="300"/>
        <end position="380"/>
    </location>
</feature>
<feature type="region of interest" description="Disordered" evidence="1">
    <location>
        <begin position="680"/>
        <end position="723"/>
    </location>
</feature>
<dbReference type="RefSeq" id="WP_127748242.1">
    <property type="nucleotide sequence ID" value="NZ_CP033219.1"/>
</dbReference>
<feature type="compositionally biased region" description="Polar residues" evidence="1">
    <location>
        <begin position="300"/>
        <end position="316"/>
    </location>
</feature>
<reference evidence="3 4" key="1">
    <citation type="submission" date="2018-10" db="EMBL/GenBank/DDBJ databases">
        <title>Parasedimentitalea marina sp. nov., a psychrophilic bacterium isolated from deep seawater of the New Britain Trench.</title>
        <authorList>
            <person name="Cao J."/>
        </authorList>
    </citation>
    <scope>NUCLEOTIDE SEQUENCE [LARGE SCALE GENOMIC DNA]</scope>
    <source>
        <strain evidence="3 4">W43</strain>
    </source>
</reference>
<dbReference type="AlphaFoldDB" id="A0A3T0N0Z6"/>
<evidence type="ECO:0000313" key="3">
    <source>
        <dbReference type="EMBL" id="AZV77686.1"/>
    </source>
</evidence>
<feature type="transmembrane region" description="Helical" evidence="2">
    <location>
        <begin position="386"/>
        <end position="408"/>
    </location>
</feature>
<evidence type="ECO:0000256" key="2">
    <source>
        <dbReference type="SAM" id="Phobius"/>
    </source>
</evidence>
<feature type="compositionally biased region" description="Pro residues" evidence="1">
    <location>
        <begin position="317"/>
        <end position="326"/>
    </location>
</feature>
<accession>A0A3T0N0Z6</accession>
<name>A0A3T0N0Z6_9RHOB</name>
<organism evidence="3 4">
    <name type="scientific">Parasedimentitalea marina</name>
    <dbReference type="NCBI Taxonomy" id="2483033"/>
    <lineage>
        <taxon>Bacteria</taxon>
        <taxon>Pseudomonadati</taxon>
        <taxon>Pseudomonadota</taxon>
        <taxon>Alphaproteobacteria</taxon>
        <taxon>Rhodobacterales</taxon>
        <taxon>Paracoccaceae</taxon>
        <taxon>Parasedimentitalea</taxon>
    </lineage>
</organism>
<dbReference type="KEGG" id="sedi:EBB79_07135"/>
<evidence type="ECO:0000313" key="4">
    <source>
        <dbReference type="Proteomes" id="UP000283063"/>
    </source>
</evidence>
<feature type="compositionally biased region" description="Polar residues" evidence="1">
    <location>
        <begin position="331"/>
        <end position="340"/>
    </location>
</feature>
<dbReference type="OrthoDB" id="7870459at2"/>
<gene>
    <name evidence="3" type="ORF">EBB79_07135</name>
</gene>
<dbReference type="Proteomes" id="UP000283063">
    <property type="component" value="Chromosome"/>
</dbReference>
<dbReference type="EMBL" id="CP033219">
    <property type="protein sequence ID" value="AZV77686.1"/>
    <property type="molecule type" value="Genomic_DNA"/>
</dbReference>
<keyword evidence="2" id="KW-0812">Transmembrane</keyword>
<evidence type="ECO:0000256" key="1">
    <source>
        <dbReference type="SAM" id="MobiDB-lite"/>
    </source>
</evidence>
<sequence length="849" mass="88650">MKPGFALSLSPDGISLLHRAAGGWRLVGDVALDTADLVAALADLREKAKQLSSGPIFSKLIVPNDQIRYLTLETGLVDNGVRMDLARAALDGATPYPVDELAFDLSEDGVLTHVAAVAIETLEEAESFAVNHGFGPTSFVAAPGEEAFLGEPFFGTARAIRGTDVDPDGIAVINIGPANVPKTPSQPEPSLPADDQPDEPSQSSSKQVEEPNQADQITLTDPLPVPSFSSRRHKPTNGAPVLQGASRETAAADKSSSTQQVPLLQPGDADHRLPDAAPLLAHASVSDAQVLPGLEIERSATSQTSVSGPSVPSTDQVPPPETPVTPPENTAFASRRQTGPSKAAPAKAARGTSQSSGAGKTAASGKVKNDPFAMREPQNIGGKPRFLGPVLIAALILFMAAIAAWAVYSNPTWISFGKENTTDDPAGTPVPIEDTVPVQPLDVNPVLPAPSAVTNPDPLTEIIEPQVSALPENLTDRPVTPTEEASQPPALTGTDIAVLDALQESPRTDLDVEAISDGVENTAAISPSDLSQAAQYAAVGIWQNAPEVPELPAIIGLQNLYVASIDNTDLSQDAVALPSLGSLTTDTELNSVISPAAAGSAFDLDERGLVRATPEGTLNPDGVMVFLGRPNLVPPPTPDRPDLAAEAQVSEQQAVLARLRPRARPDDLVERAERAQLGGLSLAELGQKRPRARPATARPENENSLPTTDQAIATSTVPRSRPANFANLVDRARRNSNNNTPASAAASVAGILNQPASIAPATVTPSIPTSASVARQATMENSINLRKVNLIGVYGTPSNRRALVRLSSGRYKKVKVGDKIDGGQVVAIGDAELRYQRGGRNVTLKMPNG</sequence>